<dbReference type="InterPro" id="IPR036779">
    <property type="entry name" value="LysM_dom_sf"/>
</dbReference>
<dbReference type="CDD" id="cd00118">
    <property type="entry name" value="LysM"/>
    <property type="match status" value="1"/>
</dbReference>
<name>A0A0W8G9K4_9ZZZZ</name>
<dbReference type="PROSITE" id="PS51782">
    <property type="entry name" value="LYSM"/>
    <property type="match status" value="1"/>
</dbReference>
<dbReference type="GO" id="GO:0003743">
    <property type="term" value="F:translation initiation factor activity"/>
    <property type="evidence" value="ECO:0007669"/>
    <property type="project" value="UniProtKB-KW"/>
</dbReference>
<sequence>MKSKTVLAASVVLLLASGPAMSAVRVLPVGAPFPAIVIEQPKQEYVVKSGDTVAAIAKKFSVTPADLMKENKITDARKLKAGQKLTISVPGKPLGSGVADVSGAPQAAAPAPKAGEVKPFAPDGKAEAKPDVKPDAKADAKATDETGKKAATEPETAPATPPSPATASRHVGQTGIIENDTDVPKAIREEFQAYAKKWLDMSDELAVGTPTNKKIRQIGGTWECSYRVMLKDTMGSEVKRVYYDHTPYVGHITYRIISYRCEAPTKDAAMKGPFVEKEESVREIFSYSGKDKAWR</sequence>
<proteinExistence type="predicted"/>
<comment type="caution">
    <text evidence="3">The sequence shown here is derived from an EMBL/GenBank/DDBJ whole genome shotgun (WGS) entry which is preliminary data.</text>
</comment>
<feature type="region of interest" description="Disordered" evidence="1">
    <location>
        <begin position="92"/>
        <end position="173"/>
    </location>
</feature>
<dbReference type="Pfam" id="PF01476">
    <property type="entry name" value="LysM"/>
    <property type="match status" value="1"/>
</dbReference>
<dbReference type="Gene3D" id="3.10.350.10">
    <property type="entry name" value="LysM domain"/>
    <property type="match status" value="1"/>
</dbReference>
<keyword evidence="3" id="KW-0648">Protein biosynthesis</keyword>
<evidence type="ECO:0000313" key="3">
    <source>
        <dbReference type="EMBL" id="KUG29805.1"/>
    </source>
</evidence>
<accession>A0A0W8G9K4</accession>
<feature type="compositionally biased region" description="Low complexity" evidence="1">
    <location>
        <begin position="104"/>
        <end position="114"/>
    </location>
</feature>
<organism evidence="3">
    <name type="scientific">hydrocarbon metagenome</name>
    <dbReference type="NCBI Taxonomy" id="938273"/>
    <lineage>
        <taxon>unclassified sequences</taxon>
        <taxon>metagenomes</taxon>
        <taxon>ecological metagenomes</taxon>
    </lineage>
</organism>
<dbReference type="EMBL" id="LNQE01000033">
    <property type="protein sequence ID" value="KUG29805.1"/>
    <property type="molecule type" value="Genomic_DNA"/>
</dbReference>
<gene>
    <name evidence="3" type="ORF">ASZ90_000306</name>
</gene>
<protein>
    <submittedName>
        <fullName evidence="3">Translation initiation factor 2</fullName>
    </submittedName>
</protein>
<keyword evidence="3" id="KW-0396">Initiation factor</keyword>
<dbReference type="PANTHER" id="PTHR33734">
    <property type="entry name" value="LYSM DOMAIN-CONTAINING GPI-ANCHORED PROTEIN 2"/>
    <property type="match status" value="1"/>
</dbReference>
<evidence type="ECO:0000256" key="1">
    <source>
        <dbReference type="SAM" id="MobiDB-lite"/>
    </source>
</evidence>
<feature type="domain" description="LysM" evidence="2">
    <location>
        <begin position="43"/>
        <end position="87"/>
    </location>
</feature>
<dbReference type="SMART" id="SM00257">
    <property type="entry name" value="LysM"/>
    <property type="match status" value="1"/>
</dbReference>
<dbReference type="InterPro" id="IPR018392">
    <property type="entry name" value="LysM"/>
</dbReference>
<dbReference type="AlphaFoldDB" id="A0A0W8G9K4"/>
<evidence type="ECO:0000259" key="2">
    <source>
        <dbReference type="PROSITE" id="PS51782"/>
    </source>
</evidence>
<feature type="compositionally biased region" description="Basic and acidic residues" evidence="1">
    <location>
        <begin position="124"/>
        <end position="152"/>
    </location>
</feature>
<dbReference type="PANTHER" id="PTHR33734:SF22">
    <property type="entry name" value="MEMBRANE-BOUND LYTIC MUREIN TRANSGLYCOSYLASE D"/>
    <property type="match status" value="1"/>
</dbReference>
<reference evidence="3" key="1">
    <citation type="journal article" date="2015" name="Proc. Natl. Acad. Sci. U.S.A.">
        <title>Networks of energetic and metabolic interactions define dynamics in microbial communities.</title>
        <authorList>
            <person name="Embree M."/>
            <person name="Liu J.K."/>
            <person name="Al-Bassam M.M."/>
            <person name="Zengler K."/>
        </authorList>
    </citation>
    <scope>NUCLEOTIDE SEQUENCE</scope>
</reference>
<dbReference type="SUPFAM" id="SSF54106">
    <property type="entry name" value="LysM domain"/>
    <property type="match status" value="1"/>
</dbReference>